<dbReference type="SUPFAM" id="SSF50993">
    <property type="entry name" value="Peptidase/esterase 'gauge' domain"/>
    <property type="match status" value="1"/>
</dbReference>
<reference evidence="7 8" key="1">
    <citation type="submission" date="2023-05" db="EMBL/GenBank/DDBJ databases">
        <title>Novel species of genus Flectobacillus isolated from stream in China.</title>
        <authorList>
            <person name="Lu H."/>
        </authorList>
    </citation>
    <scope>NUCLEOTIDE SEQUENCE [LARGE SCALE GENOMIC DNA]</scope>
    <source>
        <strain evidence="7 8">KCTC 42575</strain>
    </source>
</reference>
<comment type="similarity">
    <text evidence="1">Belongs to the peptidase S9A family.</text>
</comment>
<dbReference type="Pfam" id="PF00326">
    <property type="entry name" value="Peptidase_S9"/>
    <property type="match status" value="1"/>
</dbReference>
<dbReference type="InterPro" id="IPR051543">
    <property type="entry name" value="Serine_Peptidase_S9A"/>
</dbReference>
<evidence type="ECO:0000259" key="6">
    <source>
        <dbReference type="Pfam" id="PF02897"/>
    </source>
</evidence>
<evidence type="ECO:0000313" key="7">
    <source>
        <dbReference type="EMBL" id="MDI9861015.1"/>
    </source>
</evidence>
<protein>
    <submittedName>
        <fullName evidence="7">S9 family peptidase</fullName>
    </submittedName>
</protein>
<dbReference type="InterPro" id="IPR002470">
    <property type="entry name" value="Peptidase_S9A"/>
</dbReference>
<evidence type="ECO:0000313" key="8">
    <source>
        <dbReference type="Proteomes" id="UP001236507"/>
    </source>
</evidence>
<dbReference type="PANTHER" id="PTHR11757:SF19">
    <property type="entry name" value="PROLYL ENDOPEPTIDASE-LIKE"/>
    <property type="match status" value="1"/>
</dbReference>
<keyword evidence="3" id="KW-0378">Hydrolase</keyword>
<proteinExistence type="inferred from homology"/>
<dbReference type="PANTHER" id="PTHR11757">
    <property type="entry name" value="PROTEASE FAMILY S9A OLIGOPEPTIDASE"/>
    <property type="match status" value="1"/>
</dbReference>
<dbReference type="Gene3D" id="2.130.10.120">
    <property type="entry name" value="Prolyl oligopeptidase, N-terminal domain"/>
    <property type="match status" value="1"/>
</dbReference>
<dbReference type="PRINTS" id="PR00862">
    <property type="entry name" value="PROLIGOPTASE"/>
</dbReference>
<dbReference type="InterPro" id="IPR023302">
    <property type="entry name" value="Pept_S9A_N"/>
</dbReference>
<feature type="domain" description="Peptidase S9A N-terminal" evidence="6">
    <location>
        <begin position="17"/>
        <end position="412"/>
    </location>
</feature>
<dbReference type="EMBL" id="JASHIF010000016">
    <property type="protein sequence ID" value="MDI9861015.1"/>
    <property type="molecule type" value="Genomic_DNA"/>
</dbReference>
<dbReference type="InterPro" id="IPR001375">
    <property type="entry name" value="Peptidase_S9_cat"/>
</dbReference>
<sequence length="685" mass="79155">MNIQGIPAPKAPIKPYPMTIHEDTRVDNYYWLNDRENPEVITYLEAENAYTETVMSPTKAFQEELFEEMKGRIKEQDESVPYRDGEYYYYSKYIEGGEYPLYCRKKHSMDADEEVLLDGNALAEGHDYFSIGGYDISDNDQILAYSIDTISRRNYTLYFKNLQTGELYTETIENTEGGAYAWAADNQTIFYLQRDPQTLLASKVYRHKLGTSVSEDVLVYTEEDPQFYMGLGRMKSKKYIVSVSDHNGVSTEYRLLEASNPDGEFKAFYPRQHGLQYSIEHFEDKFYIRTNAGDATNFKLMEVPENESYNIENWKEVIAHREDTYLEGIDVFRRHLVLTERSHALIHLRVIDQSTQKEHYLNFGEPAYDAGVGYNPNFDTDLLRFHYTSLTTPSSVFDYNMDTQEKTLMKEQEVLGVFNKEDYQTERLFATARDGVQVPISIVYKKGFKKDGSQPLLQYAYGSYGYSIDPYFSAARLSLLDRGFAFAIAHIRGGQEMGRPWYENGKMLQKKNTFFDFIDVSEYLIQEKWTSKDKLFANGGSAGGLLMGAIINYRPDLYKGILAAVPFVDVVTTMLDETIPLTTGEWEEWGNPKEKVYYDYMKSYSPYDNVVAQDYPNMLVTTGLHDSQVQYWEPAKWVAKLRELKTDNNILLMHCDMSTGHGGASGRFQRFKEVARDYAFVLSLV</sequence>
<evidence type="ECO:0000256" key="1">
    <source>
        <dbReference type="ARBA" id="ARBA00005228"/>
    </source>
</evidence>
<dbReference type="RefSeq" id="WP_283345564.1">
    <property type="nucleotide sequence ID" value="NZ_JASHIF010000016.1"/>
</dbReference>
<keyword evidence="4" id="KW-0720">Serine protease</keyword>
<comment type="caution">
    <text evidence="7">The sequence shown here is derived from an EMBL/GenBank/DDBJ whole genome shotgun (WGS) entry which is preliminary data.</text>
</comment>
<keyword evidence="2" id="KW-0645">Protease</keyword>
<dbReference type="Gene3D" id="3.40.50.1820">
    <property type="entry name" value="alpha/beta hydrolase"/>
    <property type="match status" value="1"/>
</dbReference>
<evidence type="ECO:0000256" key="2">
    <source>
        <dbReference type="ARBA" id="ARBA00022670"/>
    </source>
</evidence>
<dbReference type="SUPFAM" id="SSF53474">
    <property type="entry name" value="alpha/beta-Hydrolases"/>
    <property type="match status" value="1"/>
</dbReference>
<accession>A0ABT6YBU4</accession>
<dbReference type="Proteomes" id="UP001236507">
    <property type="component" value="Unassembled WGS sequence"/>
</dbReference>
<evidence type="ECO:0000256" key="4">
    <source>
        <dbReference type="ARBA" id="ARBA00022825"/>
    </source>
</evidence>
<organism evidence="7 8">
    <name type="scientific">Flectobacillus roseus</name>
    <dbReference type="NCBI Taxonomy" id="502259"/>
    <lineage>
        <taxon>Bacteria</taxon>
        <taxon>Pseudomonadati</taxon>
        <taxon>Bacteroidota</taxon>
        <taxon>Cytophagia</taxon>
        <taxon>Cytophagales</taxon>
        <taxon>Flectobacillaceae</taxon>
        <taxon>Flectobacillus</taxon>
    </lineage>
</organism>
<evidence type="ECO:0000256" key="3">
    <source>
        <dbReference type="ARBA" id="ARBA00022801"/>
    </source>
</evidence>
<dbReference type="Pfam" id="PF02897">
    <property type="entry name" value="Peptidase_S9_N"/>
    <property type="match status" value="1"/>
</dbReference>
<gene>
    <name evidence="7" type="ORF">QM524_17495</name>
</gene>
<keyword evidence="8" id="KW-1185">Reference proteome</keyword>
<evidence type="ECO:0000259" key="5">
    <source>
        <dbReference type="Pfam" id="PF00326"/>
    </source>
</evidence>
<feature type="domain" description="Peptidase S9 prolyl oligopeptidase catalytic" evidence="5">
    <location>
        <begin position="471"/>
        <end position="682"/>
    </location>
</feature>
<name>A0ABT6YBU4_9BACT</name>
<dbReference type="InterPro" id="IPR029058">
    <property type="entry name" value="AB_hydrolase_fold"/>
</dbReference>